<dbReference type="NCBIfam" id="TIGR01696">
    <property type="entry name" value="deoB"/>
    <property type="match status" value="1"/>
</dbReference>
<dbReference type="Pfam" id="PF01676">
    <property type="entry name" value="Metalloenzyme"/>
    <property type="match status" value="1"/>
</dbReference>
<gene>
    <name evidence="1" type="primary">deoB</name>
    <name evidence="4" type="ORF">HGO97_008985</name>
</gene>
<feature type="binding site" evidence="1">
    <location>
        <position position="281"/>
    </location>
    <ligand>
        <name>Mn(2+)</name>
        <dbReference type="ChEBI" id="CHEBI:29035"/>
        <label>2</label>
    </ligand>
</feature>
<evidence type="ECO:0000313" key="5">
    <source>
        <dbReference type="Proteomes" id="UP000723714"/>
    </source>
</evidence>
<feature type="binding site" evidence="1">
    <location>
        <position position="322"/>
    </location>
    <ligand>
        <name>Mn(2+)</name>
        <dbReference type="ChEBI" id="CHEBI:29035"/>
        <label>1</label>
    </ligand>
</feature>
<comment type="similarity">
    <text evidence="1">Belongs to the phosphopentomutase family.</text>
</comment>
<dbReference type="EMBL" id="JABACJ020000006">
    <property type="protein sequence ID" value="MBU3875947.1"/>
    <property type="molecule type" value="Genomic_DNA"/>
</dbReference>
<dbReference type="CDD" id="cd16009">
    <property type="entry name" value="PPM"/>
    <property type="match status" value="1"/>
</dbReference>
<keyword evidence="1" id="KW-0464">Manganese</keyword>
<accession>A0ABS6D2X3</accession>
<comment type="catalytic activity">
    <reaction evidence="1">
        <text>alpha-D-ribose 1-phosphate = D-ribose 5-phosphate</text>
        <dbReference type="Rhea" id="RHEA:18793"/>
        <dbReference type="ChEBI" id="CHEBI:57720"/>
        <dbReference type="ChEBI" id="CHEBI:78346"/>
        <dbReference type="EC" id="5.4.2.7"/>
    </reaction>
</comment>
<comment type="catalytic activity">
    <reaction evidence="1">
        <text>2-deoxy-alpha-D-ribose 1-phosphate = 2-deoxy-D-ribose 5-phosphate</text>
        <dbReference type="Rhea" id="RHEA:27658"/>
        <dbReference type="ChEBI" id="CHEBI:57259"/>
        <dbReference type="ChEBI" id="CHEBI:62877"/>
        <dbReference type="EC" id="5.4.2.7"/>
    </reaction>
</comment>
<name>A0ABS6D2X3_9FIRM</name>
<keyword evidence="1" id="KW-0479">Metal-binding</keyword>
<comment type="pathway">
    <text evidence="1">Carbohydrate degradation; 2-deoxy-D-ribose 1-phosphate degradation; D-glyceraldehyde 3-phosphate and acetaldehyde from 2-deoxy-alpha-D-ribose 1-phosphate: step 1/2.</text>
</comment>
<keyword evidence="5" id="KW-1185">Reference proteome</keyword>
<comment type="subcellular location">
    <subcellularLocation>
        <location evidence="1">Cytoplasm</location>
    </subcellularLocation>
</comment>
<dbReference type="PANTHER" id="PTHR21110:SF0">
    <property type="entry name" value="PHOSPHOPENTOMUTASE"/>
    <property type="match status" value="1"/>
</dbReference>
<feature type="binding site" evidence="1">
    <location>
        <position position="323"/>
    </location>
    <ligand>
        <name>Mn(2+)</name>
        <dbReference type="ChEBI" id="CHEBI:29035"/>
        <label>1</label>
    </ligand>
</feature>
<sequence length="387" mass="42697">MPKFTIIVLDSVGVGELPDAAEFGDAGTNTLKHVDEFRGGLNIPNLKRLGIYNIQGTGLAPVENPIGCFGKAAEIGKAKDTTNGHFEIAGLTVKTPFKVFGESFPPRIIEELERRIGTKVIGNYPASGTEIIKVLGDEHVKTGYPIVYLSADSLMQIAMHESIIPLERQYEICQIARELLTGDDTVSRVICRPFTGESGNYYRTENRKDFSVDPPGVTVLDLLSENGKDVIGVGKIEDIFNRRGLTQINHTKNNREGIQATLDYLKTGFDGLLFVNLVDFDMLYGHRNNPEGYAEALEYFDSFVPDMIDLLEEEDILLITADHGCDPTTPGTDHTREYIPIIVYGKQLKAGTDLGIRSTFSDIAATAAEYFGVEFQAGTSFLKEMER</sequence>
<evidence type="ECO:0000313" key="4">
    <source>
        <dbReference type="EMBL" id="MBU3875947.1"/>
    </source>
</evidence>
<proteinExistence type="inferred from homology"/>
<feature type="binding site" evidence="1">
    <location>
        <position position="286"/>
    </location>
    <ligand>
        <name>Mn(2+)</name>
        <dbReference type="ChEBI" id="CHEBI:29035"/>
        <label>2</label>
    </ligand>
</feature>
<evidence type="ECO:0000256" key="2">
    <source>
        <dbReference type="NCBIfam" id="TIGR01696"/>
    </source>
</evidence>
<dbReference type="Proteomes" id="UP000723714">
    <property type="component" value="Unassembled WGS sequence"/>
</dbReference>
<dbReference type="InterPro" id="IPR010045">
    <property type="entry name" value="DeoB"/>
</dbReference>
<feature type="binding site" evidence="1">
    <location>
        <position position="334"/>
    </location>
    <ligand>
        <name>Mn(2+)</name>
        <dbReference type="ChEBI" id="CHEBI:29035"/>
        <label>2</label>
    </ligand>
</feature>
<dbReference type="PIRSF" id="PIRSF001491">
    <property type="entry name" value="Ppentomutase"/>
    <property type="match status" value="1"/>
</dbReference>
<dbReference type="EC" id="5.4.2.7" evidence="1 2"/>
<dbReference type="HAMAP" id="MF_00740">
    <property type="entry name" value="Phosphopentomut"/>
    <property type="match status" value="1"/>
</dbReference>
<evidence type="ECO:0000259" key="3">
    <source>
        <dbReference type="Pfam" id="PF01676"/>
    </source>
</evidence>
<dbReference type="InterPro" id="IPR006124">
    <property type="entry name" value="Metalloenzyme"/>
</dbReference>
<protein>
    <recommendedName>
        <fullName evidence="1 2">Phosphopentomutase</fullName>
        <ecNumber evidence="1 2">5.4.2.7</ecNumber>
    </recommendedName>
    <alternativeName>
        <fullName evidence="1">Phosphodeoxyribomutase</fullName>
    </alternativeName>
</protein>
<reference evidence="4 5" key="1">
    <citation type="submission" date="2021-06" db="EMBL/GenBank/DDBJ databases">
        <title>Faecalicatena sp. nov. isolated from porcine feces.</title>
        <authorList>
            <person name="Oh B.S."/>
            <person name="Lee J.H."/>
        </authorList>
    </citation>
    <scope>NUCLEOTIDE SEQUENCE [LARGE SCALE GENOMIC DNA]</scope>
    <source>
        <strain evidence="4 5">AGMB00832</strain>
    </source>
</reference>
<comment type="function">
    <text evidence="1">Isomerase that catalyzes the conversion of deoxy-ribose 1-phosphate (dRib-1-P) and ribose 1-phosphate (Rib-1-P) to deoxy-ribose 5-phosphate (dRib-5-P) and ribose 5-phosphate (Rib-5-P), respectively.</text>
</comment>
<feature type="binding site" evidence="1">
    <location>
        <position position="10"/>
    </location>
    <ligand>
        <name>Mn(2+)</name>
        <dbReference type="ChEBI" id="CHEBI:29035"/>
        <label>1</label>
    </ligand>
</feature>
<dbReference type="RefSeq" id="WP_216240963.1">
    <property type="nucleotide sequence ID" value="NZ_JABACJ020000006.1"/>
</dbReference>
<keyword evidence="1" id="KW-0963">Cytoplasm</keyword>
<comment type="caution">
    <text evidence="4">The sequence shown here is derived from an EMBL/GenBank/DDBJ whole genome shotgun (WGS) entry which is preliminary data.</text>
</comment>
<dbReference type="NCBIfam" id="NF003766">
    <property type="entry name" value="PRK05362.1"/>
    <property type="match status" value="1"/>
</dbReference>
<comment type="cofactor">
    <cofactor evidence="1">
        <name>Mn(2+)</name>
        <dbReference type="ChEBI" id="CHEBI:29035"/>
    </cofactor>
    <text evidence="1">Binds 2 manganese ions.</text>
</comment>
<dbReference type="GO" id="GO:0008973">
    <property type="term" value="F:phosphopentomutase activity"/>
    <property type="evidence" value="ECO:0007669"/>
    <property type="project" value="UniProtKB-EC"/>
</dbReference>
<dbReference type="PANTHER" id="PTHR21110">
    <property type="entry name" value="PHOSPHOPENTOMUTASE"/>
    <property type="match status" value="1"/>
</dbReference>
<organism evidence="4 5">
    <name type="scientific">Faecalicatena faecalis</name>
    <dbReference type="NCBI Taxonomy" id="2726362"/>
    <lineage>
        <taxon>Bacteria</taxon>
        <taxon>Bacillati</taxon>
        <taxon>Bacillota</taxon>
        <taxon>Clostridia</taxon>
        <taxon>Lachnospirales</taxon>
        <taxon>Lachnospiraceae</taxon>
        <taxon>Faecalicatena</taxon>
    </lineage>
</organism>
<keyword evidence="1 4" id="KW-0413">Isomerase</keyword>
<evidence type="ECO:0000256" key="1">
    <source>
        <dbReference type="HAMAP-Rule" id="MF_00740"/>
    </source>
</evidence>
<feature type="domain" description="Metalloenzyme" evidence="3">
    <location>
        <begin position="3"/>
        <end position="374"/>
    </location>
</feature>